<accession>A0ABN7KAZ0</accession>
<keyword evidence="3" id="KW-1185">Reference proteome</keyword>
<evidence type="ECO:0000256" key="1">
    <source>
        <dbReference type="SAM" id="Phobius"/>
    </source>
</evidence>
<evidence type="ECO:0000313" key="3">
    <source>
        <dbReference type="Proteomes" id="UP000789359"/>
    </source>
</evidence>
<dbReference type="EMBL" id="CAJHOE010000007">
    <property type="protein sequence ID" value="CAD7289230.1"/>
    <property type="molecule type" value="Genomic_DNA"/>
</dbReference>
<organism evidence="2 3">
    <name type="scientific">Campylobacter suis</name>
    <dbReference type="NCBI Taxonomy" id="2790657"/>
    <lineage>
        <taxon>Bacteria</taxon>
        <taxon>Pseudomonadati</taxon>
        <taxon>Campylobacterota</taxon>
        <taxon>Epsilonproteobacteria</taxon>
        <taxon>Campylobacterales</taxon>
        <taxon>Campylobacteraceae</taxon>
        <taxon>Campylobacter</taxon>
    </lineage>
</organism>
<keyword evidence="1" id="KW-1133">Transmembrane helix</keyword>
<comment type="caution">
    <text evidence="2">The sequence shown here is derived from an EMBL/GenBank/DDBJ whole genome shotgun (WGS) entry which is preliminary data.</text>
</comment>
<sequence>MPKVPKITMYITAITNKSIAQTNRQKRHPIILNNELMICIFAPFFGVIENFSILNLKIK</sequence>
<name>A0ABN7KAZ0_9BACT</name>
<proteinExistence type="predicted"/>
<reference evidence="2 3" key="1">
    <citation type="submission" date="2020-11" db="EMBL/GenBank/DDBJ databases">
        <authorList>
            <person name="Peeters C."/>
        </authorList>
    </citation>
    <scope>NUCLEOTIDE SEQUENCE [LARGE SCALE GENOMIC DNA]</scope>
    <source>
        <strain evidence="2 3">LMG 8286</strain>
    </source>
</reference>
<keyword evidence="1" id="KW-0812">Transmembrane</keyword>
<evidence type="ECO:0000313" key="2">
    <source>
        <dbReference type="EMBL" id="CAD7289230.1"/>
    </source>
</evidence>
<keyword evidence="1" id="KW-0472">Membrane</keyword>
<feature type="transmembrane region" description="Helical" evidence="1">
    <location>
        <begin position="36"/>
        <end position="56"/>
    </location>
</feature>
<dbReference type="Proteomes" id="UP000789359">
    <property type="component" value="Unassembled WGS sequence"/>
</dbReference>
<gene>
    <name evidence="2" type="ORF">LMG8286_01706</name>
</gene>
<protein>
    <submittedName>
        <fullName evidence="2">Uncharacterized protein</fullName>
    </submittedName>
</protein>